<comment type="caution">
    <text evidence="9">The sequence shown here is derived from an EMBL/GenBank/DDBJ whole genome shotgun (WGS) entry which is preliminary data.</text>
</comment>
<keyword evidence="4 9" id="KW-0808">Transferase</keyword>
<dbReference type="CDD" id="cd06225">
    <property type="entry name" value="HAMP"/>
    <property type="match status" value="1"/>
</dbReference>
<dbReference type="InterPro" id="IPR010559">
    <property type="entry name" value="Sig_transdc_His_kin_internal"/>
</dbReference>
<evidence type="ECO:0000256" key="3">
    <source>
        <dbReference type="ARBA" id="ARBA00022553"/>
    </source>
</evidence>
<keyword evidence="7" id="KW-1133">Transmembrane helix</keyword>
<dbReference type="GO" id="GO:0000155">
    <property type="term" value="F:phosphorelay sensor kinase activity"/>
    <property type="evidence" value="ECO:0007669"/>
    <property type="project" value="InterPro"/>
</dbReference>
<evidence type="ECO:0000256" key="1">
    <source>
        <dbReference type="ARBA" id="ARBA00004651"/>
    </source>
</evidence>
<feature type="domain" description="HAMP" evidence="8">
    <location>
        <begin position="305"/>
        <end position="357"/>
    </location>
</feature>
<protein>
    <submittedName>
        <fullName evidence="9">Two-component system sensor histidine kinase YesM</fullName>
        <ecNumber evidence="9">2.7.13.3</ecNumber>
    </submittedName>
</protein>
<keyword evidence="6 7" id="KW-0472">Membrane</keyword>
<evidence type="ECO:0000313" key="9">
    <source>
        <dbReference type="EMBL" id="MBB3150465.1"/>
    </source>
</evidence>
<evidence type="ECO:0000256" key="2">
    <source>
        <dbReference type="ARBA" id="ARBA00022475"/>
    </source>
</evidence>
<dbReference type="PROSITE" id="PS50885">
    <property type="entry name" value="HAMP"/>
    <property type="match status" value="1"/>
</dbReference>
<dbReference type="Pfam" id="PF02518">
    <property type="entry name" value="HATPase_c"/>
    <property type="match status" value="1"/>
</dbReference>
<gene>
    <name evidence="9" type="ORF">FHS16_000497</name>
</gene>
<dbReference type="RefSeq" id="WP_183558312.1">
    <property type="nucleotide sequence ID" value="NZ_CBCSLB010000001.1"/>
</dbReference>
<dbReference type="Gene3D" id="3.30.565.10">
    <property type="entry name" value="Histidine kinase-like ATPase, C-terminal domain"/>
    <property type="match status" value="1"/>
</dbReference>
<evidence type="ECO:0000256" key="6">
    <source>
        <dbReference type="ARBA" id="ARBA00023136"/>
    </source>
</evidence>
<sequence length="581" mass="67339">MPNFRFHHLKLRNKLVFIYIVCVFVPIVLTNVMFYHVTTINIKNQKTADSEQAINELKAELGAVIEDAAGISYLYSINKQLNNHLNIVHASHDRYVESLNAISNLFNRADKEYKTISSVVIMSDNPTILASSHIIRLEDEMRNADWYHHIKNLNNTYPYLYVTSDSISVIQKLSDRRSETYEHVMKIDLNMDYISQILDLSSFKGDFYFLDPSNQARYGRLSSGQPSVLITTGQSLSLNDIPRPDKAIVISKQYRNNRYLGDWTVYGVLDEEKILYDVRQSGQFILWFAGINFLVPTIVIVLVSRSIHTRIQKILKHMKSVKGKNFERIPYHRERDEVGELAVEFNRMSERIENLINDVYETELQKKELELSQRQAQLHALHSQINPHFLFNALETIRMRSQMKGEIQTAKTIQNMAKIFRKSILWKRSFVTIREELELMESFLQIQKYRFDSKLEYHIEVDQSLLDIEIPKMTFLPFVENASIHGIENVPGIGYITIQIAQEHGQIVFLIADNGVGMDQEKIRELHHYLHEEAVMGDSIGMKNVITRLKICYGESFSFTIDSAPGGGSRIMLRLPLDKKD</sequence>
<dbReference type="Pfam" id="PF06580">
    <property type="entry name" value="His_kinase"/>
    <property type="match status" value="1"/>
</dbReference>
<keyword evidence="5 9" id="KW-0418">Kinase</keyword>
<evidence type="ECO:0000259" key="8">
    <source>
        <dbReference type="PROSITE" id="PS50885"/>
    </source>
</evidence>
<feature type="transmembrane region" description="Helical" evidence="7">
    <location>
        <begin position="15"/>
        <end position="37"/>
    </location>
</feature>
<keyword evidence="2" id="KW-1003">Cell membrane</keyword>
<dbReference type="Pfam" id="PF00672">
    <property type="entry name" value="HAMP"/>
    <property type="match status" value="1"/>
</dbReference>
<evidence type="ECO:0000313" key="10">
    <source>
        <dbReference type="Proteomes" id="UP000518605"/>
    </source>
</evidence>
<comment type="subcellular location">
    <subcellularLocation>
        <location evidence="1">Cell membrane</location>
        <topology evidence="1">Multi-pass membrane protein</topology>
    </subcellularLocation>
</comment>
<proteinExistence type="predicted"/>
<organism evidence="9 10">
    <name type="scientific">Paenibacillus endophyticus</name>
    <dbReference type="NCBI Taxonomy" id="1294268"/>
    <lineage>
        <taxon>Bacteria</taxon>
        <taxon>Bacillati</taxon>
        <taxon>Bacillota</taxon>
        <taxon>Bacilli</taxon>
        <taxon>Bacillales</taxon>
        <taxon>Paenibacillaceae</taxon>
        <taxon>Paenibacillus</taxon>
    </lineage>
</organism>
<feature type="transmembrane region" description="Helical" evidence="7">
    <location>
        <begin position="284"/>
        <end position="303"/>
    </location>
</feature>
<dbReference type="InterPro" id="IPR050640">
    <property type="entry name" value="Bact_2-comp_sensor_kinase"/>
</dbReference>
<dbReference type="InterPro" id="IPR003594">
    <property type="entry name" value="HATPase_dom"/>
</dbReference>
<dbReference type="EC" id="2.7.13.3" evidence="9"/>
<dbReference type="Gene3D" id="6.10.340.10">
    <property type="match status" value="1"/>
</dbReference>
<evidence type="ECO:0000256" key="7">
    <source>
        <dbReference type="SAM" id="Phobius"/>
    </source>
</evidence>
<dbReference type="EMBL" id="JACHXW010000001">
    <property type="protein sequence ID" value="MBB3150465.1"/>
    <property type="molecule type" value="Genomic_DNA"/>
</dbReference>
<dbReference type="AlphaFoldDB" id="A0A7W5C495"/>
<dbReference type="Proteomes" id="UP000518605">
    <property type="component" value="Unassembled WGS sequence"/>
</dbReference>
<reference evidence="9 10" key="1">
    <citation type="submission" date="2020-08" db="EMBL/GenBank/DDBJ databases">
        <title>Genomic Encyclopedia of Type Strains, Phase III (KMG-III): the genomes of soil and plant-associated and newly described type strains.</title>
        <authorList>
            <person name="Whitman W."/>
        </authorList>
    </citation>
    <scope>NUCLEOTIDE SEQUENCE [LARGE SCALE GENOMIC DNA]</scope>
    <source>
        <strain evidence="9 10">CECT 8234</strain>
    </source>
</reference>
<dbReference type="PANTHER" id="PTHR34220:SF7">
    <property type="entry name" value="SENSOR HISTIDINE KINASE YPDA"/>
    <property type="match status" value="1"/>
</dbReference>
<dbReference type="InterPro" id="IPR003660">
    <property type="entry name" value="HAMP_dom"/>
</dbReference>
<dbReference type="InterPro" id="IPR036890">
    <property type="entry name" value="HATPase_C_sf"/>
</dbReference>
<evidence type="ECO:0000256" key="5">
    <source>
        <dbReference type="ARBA" id="ARBA00022777"/>
    </source>
</evidence>
<dbReference type="SMART" id="SM00304">
    <property type="entry name" value="HAMP"/>
    <property type="match status" value="1"/>
</dbReference>
<dbReference type="PANTHER" id="PTHR34220">
    <property type="entry name" value="SENSOR HISTIDINE KINASE YPDA"/>
    <property type="match status" value="1"/>
</dbReference>
<keyword evidence="3" id="KW-0597">Phosphoprotein</keyword>
<accession>A0A7W5C495</accession>
<dbReference type="SUPFAM" id="SSF55874">
    <property type="entry name" value="ATPase domain of HSP90 chaperone/DNA topoisomerase II/histidine kinase"/>
    <property type="match status" value="1"/>
</dbReference>
<dbReference type="SUPFAM" id="SSF158472">
    <property type="entry name" value="HAMP domain-like"/>
    <property type="match status" value="1"/>
</dbReference>
<dbReference type="GO" id="GO:0005886">
    <property type="term" value="C:plasma membrane"/>
    <property type="evidence" value="ECO:0007669"/>
    <property type="project" value="UniProtKB-SubCell"/>
</dbReference>
<keyword evidence="10" id="KW-1185">Reference proteome</keyword>
<evidence type="ECO:0000256" key="4">
    <source>
        <dbReference type="ARBA" id="ARBA00022679"/>
    </source>
</evidence>
<keyword evidence="7" id="KW-0812">Transmembrane</keyword>
<name>A0A7W5C495_9BACL</name>